<dbReference type="OrthoDB" id="1249795at2"/>
<protein>
    <submittedName>
        <fullName evidence="1">Uncharacterized protein</fullName>
    </submittedName>
</protein>
<evidence type="ECO:0000313" key="1">
    <source>
        <dbReference type="EMBL" id="SHO72854.1"/>
    </source>
</evidence>
<organism evidence="1 2">
    <name type="scientific">Flavobacterium cucumis</name>
    <dbReference type="NCBI Taxonomy" id="416016"/>
    <lineage>
        <taxon>Bacteria</taxon>
        <taxon>Pseudomonadati</taxon>
        <taxon>Bacteroidota</taxon>
        <taxon>Flavobacteriia</taxon>
        <taxon>Flavobacteriales</taxon>
        <taxon>Flavobacteriaceae</taxon>
        <taxon>Flavobacterium</taxon>
    </lineage>
</organism>
<name>A0A1M7ZVD9_9FLAO</name>
<accession>A0A1M7ZVD9</accession>
<keyword evidence="2" id="KW-1185">Reference proteome</keyword>
<proteinExistence type="predicted"/>
<sequence length="219" mass="25868">MIQKLIDRTNTTEFYQDSDLKLESYSYNPSNNTLEMILSINQISYDVPIEYEEWKLTCRNTESFNGFFYELMLPYVKLKILDNHPLLFKFHESELECEIKGKPENLNEFIGEISNALEKETGNWITVNEYFWNSEEQFRLYSHRIISIPKSLEKSIKQVCEKHKLSFIVKNEIIGDDKGYADKPKAKVLIFGNEDVSPNDFFLNQSYIIAEEFIAERIK</sequence>
<dbReference type="RefSeq" id="WP_073582484.1">
    <property type="nucleotide sequence ID" value="NZ_CBCSEA010000015.1"/>
</dbReference>
<dbReference type="EMBL" id="FRYK01000002">
    <property type="protein sequence ID" value="SHO72854.1"/>
    <property type="molecule type" value="Genomic_DNA"/>
</dbReference>
<dbReference type="AlphaFoldDB" id="A0A1M7ZVD9"/>
<dbReference type="Proteomes" id="UP000184611">
    <property type="component" value="Unassembled WGS sequence"/>
</dbReference>
<reference evidence="2" key="1">
    <citation type="submission" date="2016-12" db="EMBL/GenBank/DDBJ databases">
        <authorList>
            <person name="Varghese N."/>
            <person name="Submissions S."/>
        </authorList>
    </citation>
    <scope>NUCLEOTIDE SEQUENCE [LARGE SCALE GENOMIC DNA]</scope>
    <source>
        <strain evidence="2">DSM 18830</strain>
    </source>
</reference>
<gene>
    <name evidence="1" type="ORF">SAMN05443547_1196</name>
</gene>
<evidence type="ECO:0000313" key="2">
    <source>
        <dbReference type="Proteomes" id="UP000184611"/>
    </source>
</evidence>